<name>A0A0H5Q7V0_9ZZZZ</name>
<accession>A0A0H5Q7V0</accession>
<dbReference type="AlphaFoldDB" id="A0A0H5Q7V0"/>
<reference evidence="1" key="2">
    <citation type="submission" date="2015-07" db="EMBL/GenBank/DDBJ databases">
        <title>Plasmids, circular viruses and viroids from rat gut.</title>
        <authorList>
            <person name="Jorgensen T.J."/>
            <person name="Hansen M.A."/>
            <person name="Xu Z."/>
            <person name="Tabak M.A."/>
            <person name="Sorensen S.J."/>
            <person name="Hansen L.H."/>
        </authorList>
    </citation>
    <scope>NUCLEOTIDE SEQUENCE</scope>
    <source>
        <strain evidence="1">RGFK1574</strain>
    </source>
</reference>
<sequence length="88" mass="10551">MDIDQMNARRARDRAFHELRIFVTRSNHRQDRVVKVWHKPVGRDWQQDDFLYKSTYGPLRQYGDLDALISAAISALEELEHKREQLEL</sequence>
<evidence type="ECO:0000313" key="1">
    <source>
        <dbReference type="EMBL" id="CRY97475.1"/>
    </source>
</evidence>
<protein>
    <submittedName>
        <fullName evidence="1">Uncharacterized protein</fullName>
    </submittedName>
</protein>
<dbReference type="EMBL" id="LN854102">
    <property type="protein sequence ID" value="CRY97475.1"/>
    <property type="molecule type" value="Genomic_DNA"/>
</dbReference>
<proteinExistence type="predicted"/>
<organism evidence="1">
    <name type="scientific">uncultured prokaryote</name>
    <dbReference type="NCBI Taxonomy" id="198431"/>
    <lineage>
        <taxon>unclassified sequences</taxon>
        <taxon>environmental samples</taxon>
    </lineage>
</organism>
<reference evidence="1" key="1">
    <citation type="submission" date="2015-06" db="EMBL/GenBank/DDBJ databases">
        <authorList>
            <person name="Joergensen T."/>
        </authorList>
    </citation>
    <scope>NUCLEOTIDE SEQUENCE</scope>
    <source>
        <strain evidence="1">RGFK1574</strain>
    </source>
</reference>